<feature type="non-terminal residue" evidence="1">
    <location>
        <position position="1"/>
    </location>
</feature>
<keyword evidence="2" id="KW-1185">Reference proteome</keyword>
<comment type="caution">
    <text evidence="1">The sequence shown here is derived from an EMBL/GenBank/DDBJ whole genome shotgun (WGS) entry which is preliminary data.</text>
</comment>
<dbReference type="AlphaFoldDB" id="A0A9N9ISG4"/>
<dbReference type="Proteomes" id="UP000789759">
    <property type="component" value="Unassembled WGS sequence"/>
</dbReference>
<proteinExistence type="predicted"/>
<protein>
    <submittedName>
        <fullName evidence="1">9913_t:CDS:1</fullName>
    </submittedName>
</protein>
<evidence type="ECO:0000313" key="1">
    <source>
        <dbReference type="EMBL" id="CAG8749497.1"/>
    </source>
</evidence>
<accession>A0A9N9ISG4</accession>
<evidence type="ECO:0000313" key="2">
    <source>
        <dbReference type="Proteomes" id="UP000789759"/>
    </source>
</evidence>
<dbReference type="EMBL" id="CAJVQA010017582">
    <property type="protein sequence ID" value="CAG8749497.1"/>
    <property type="molecule type" value="Genomic_DNA"/>
</dbReference>
<gene>
    <name evidence="1" type="ORF">CPELLU_LOCUS14607</name>
</gene>
<organism evidence="1 2">
    <name type="scientific">Cetraspora pellucida</name>
    <dbReference type="NCBI Taxonomy" id="1433469"/>
    <lineage>
        <taxon>Eukaryota</taxon>
        <taxon>Fungi</taxon>
        <taxon>Fungi incertae sedis</taxon>
        <taxon>Mucoromycota</taxon>
        <taxon>Glomeromycotina</taxon>
        <taxon>Glomeromycetes</taxon>
        <taxon>Diversisporales</taxon>
        <taxon>Gigasporaceae</taxon>
        <taxon>Cetraspora</taxon>
    </lineage>
</organism>
<reference evidence="1" key="1">
    <citation type="submission" date="2021-06" db="EMBL/GenBank/DDBJ databases">
        <authorList>
            <person name="Kallberg Y."/>
            <person name="Tangrot J."/>
            <person name="Rosling A."/>
        </authorList>
    </citation>
    <scope>NUCLEOTIDE SEQUENCE</scope>
    <source>
        <strain evidence="1">FL966</strain>
    </source>
</reference>
<sequence length="47" mass="5320">DCDTALAHSPNNKLTSELDPIHIKPLIIMQLQLDQQAQLIQQLQTQI</sequence>
<name>A0A9N9ISG4_9GLOM</name>